<evidence type="ECO:0000256" key="4">
    <source>
        <dbReference type="ARBA" id="ARBA00022840"/>
    </source>
</evidence>
<dbReference type="GO" id="GO:0005524">
    <property type="term" value="F:ATP binding"/>
    <property type="evidence" value="ECO:0007669"/>
    <property type="project" value="UniProtKB-KW"/>
</dbReference>
<evidence type="ECO:0000259" key="5">
    <source>
        <dbReference type="Pfam" id="PF01747"/>
    </source>
</evidence>
<evidence type="ECO:0000313" key="6">
    <source>
        <dbReference type="EMBL" id="VDK30696.1"/>
    </source>
</evidence>
<evidence type="ECO:0000313" key="8">
    <source>
        <dbReference type="WBParaSite" id="GPUH_0000168801-mRNA-1"/>
    </source>
</evidence>
<evidence type="ECO:0000256" key="2">
    <source>
        <dbReference type="ARBA" id="ARBA00022679"/>
    </source>
</evidence>
<dbReference type="EMBL" id="UYRT01002154">
    <property type="protein sequence ID" value="VDK30696.1"/>
    <property type="molecule type" value="Genomic_DNA"/>
</dbReference>
<proteinExistence type="predicted"/>
<keyword evidence="2" id="KW-0808">Transferase</keyword>
<dbReference type="OrthoDB" id="506431at2759"/>
<evidence type="ECO:0000256" key="3">
    <source>
        <dbReference type="ARBA" id="ARBA00022741"/>
    </source>
</evidence>
<dbReference type="SUPFAM" id="SSF52374">
    <property type="entry name" value="Nucleotidylyl transferase"/>
    <property type="match status" value="1"/>
</dbReference>
<dbReference type="WBParaSite" id="GPUH_0000168801-mRNA-1">
    <property type="protein sequence ID" value="GPUH_0000168801-mRNA-1"/>
    <property type="gene ID" value="GPUH_0000168801"/>
</dbReference>
<keyword evidence="7" id="KW-1185">Reference proteome</keyword>
<dbReference type="PANTHER" id="PTHR11055:SF1">
    <property type="entry name" value="PAPS SYNTHETASE, ISOFORM D"/>
    <property type="match status" value="1"/>
</dbReference>
<dbReference type="GO" id="GO:0004020">
    <property type="term" value="F:adenylylsulfate kinase activity"/>
    <property type="evidence" value="ECO:0007669"/>
    <property type="project" value="TreeGrafter"/>
</dbReference>
<gene>
    <name evidence="6" type="ORF">GPUH_LOCUS1684</name>
</gene>
<name>A0A183CYZ3_9BILA</name>
<dbReference type="Pfam" id="PF01747">
    <property type="entry name" value="ATP-sulfurylase"/>
    <property type="match status" value="1"/>
</dbReference>
<feature type="domain" description="Sulphate adenylyltransferase catalytic" evidence="5">
    <location>
        <begin position="6"/>
        <end position="69"/>
    </location>
</feature>
<protein>
    <submittedName>
        <fullName evidence="8">ATP-sulfurylase domain-containing protein</fullName>
    </submittedName>
</protein>
<dbReference type="Gene3D" id="3.40.50.620">
    <property type="entry name" value="HUPs"/>
    <property type="match status" value="1"/>
</dbReference>
<keyword evidence="3" id="KW-0547">Nucleotide-binding</keyword>
<accession>A0A183CYZ3</accession>
<dbReference type="GO" id="GO:0000103">
    <property type="term" value="P:sulfate assimilation"/>
    <property type="evidence" value="ECO:0007669"/>
    <property type="project" value="TreeGrafter"/>
</dbReference>
<dbReference type="PANTHER" id="PTHR11055">
    <property type="entry name" value="BIFUNCTIONAL 3'-PHOSPHOADENOSINE 5'-PHOSPHOSULFATE SYNTHASE"/>
    <property type="match status" value="1"/>
</dbReference>
<keyword evidence="4" id="KW-0067">ATP-binding</keyword>
<dbReference type="AlphaFoldDB" id="A0A183CYZ3"/>
<dbReference type="InterPro" id="IPR014729">
    <property type="entry name" value="Rossmann-like_a/b/a_fold"/>
</dbReference>
<comment type="pathway">
    <text evidence="1">Sulfur metabolism.</text>
</comment>
<dbReference type="Proteomes" id="UP000271098">
    <property type="component" value="Unassembled WGS sequence"/>
</dbReference>
<dbReference type="InterPro" id="IPR024951">
    <property type="entry name" value="Sulfurylase_cat_dom"/>
</dbReference>
<reference evidence="6 7" key="2">
    <citation type="submission" date="2018-11" db="EMBL/GenBank/DDBJ databases">
        <authorList>
            <consortium name="Pathogen Informatics"/>
        </authorList>
    </citation>
    <scope>NUCLEOTIDE SEQUENCE [LARGE SCALE GENOMIC DNA]</scope>
</reference>
<evidence type="ECO:0000313" key="7">
    <source>
        <dbReference type="Proteomes" id="UP000271098"/>
    </source>
</evidence>
<evidence type="ECO:0000256" key="1">
    <source>
        <dbReference type="ARBA" id="ARBA00004678"/>
    </source>
</evidence>
<organism evidence="8">
    <name type="scientific">Gongylonema pulchrum</name>
    <dbReference type="NCBI Taxonomy" id="637853"/>
    <lineage>
        <taxon>Eukaryota</taxon>
        <taxon>Metazoa</taxon>
        <taxon>Ecdysozoa</taxon>
        <taxon>Nematoda</taxon>
        <taxon>Chromadorea</taxon>
        <taxon>Rhabditida</taxon>
        <taxon>Spirurina</taxon>
        <taxon>Spiruromorpha</taxon>
        <taxon>Spiruroidea</taxon>
        <taxon>Gongylonematidae</taxon>
        <taxon>Gongylonema</taxon>
    </lineage>
</organism>
<sequence>MAPGLPNLEIIPFRIAAYDKTKGKMAFFDPSRKDDFIFISGTKMRTFAREGTQPPEGFMAPKAWKVTVRWMLSFN</sequence>
<reference evidence="8" key="1">
    <citation type="submission" date="2016-06" db="UniProtKB">
        <authorList>
            <consortium name="WormBaseParasite"/>
        </authorList>
    </citation>
    <scope>IDENTIFICATION</scope>
</reference>
<dbReference type="GO" id="GO:0004781">
    <property type="term" value="F:sulfate adenylyltransferase (ATP) activity"/>
    <property type="evidence" value="ECO:0007669"/>
    <property type="project" value="InterPro"/>
</dbReference>